<feature type="compositionally biased region" description="Acidic residues" evidence="1">
    <location>
        <begin position="1"/>
        <end position="27"/>
    </location>
</feature>
<feature type="region of interest" description="Disordered" evidence="1">
    <location>
        <begin position="64"/>
        <end position="101"/>
    </location>
</feature>
<feature type="compositionally biased region" description="Low complexity" evidence="1">
    <location>
        <begin position="171"/>
        <end position="183"/>
    </location>
</feature>
<dbReference type="EMBL" id="VSRR010053543">
    <property type="protein sequence ID" value="MPC80270.1"/>
    <property type="molecule type" value="Genomic_DNA"/>
</dbReference>
<organism evidence="2 3">
    <name type="scientific">Portunus trituberculatus</name>
    <name type="common">Swimming crab</name>
    <name type="synonym">Neptunus trituberculatus</name>
    <dbReference type="NCBI Taxonomy" id="210409"/>
    <lineage>
        <taxon>Eukaryota</taxon>
        <taxon>Metazoa</taxon>
        <taxon>Ecdysozoa</taxon>
        <taxon>Arthropoda</taxon>
        <taxon>Crustacea</taxon>
        <taxon>Multicrustacea</taxon>
        <taxon>Malacostraca</taxon>
        <taxon>Eumalacostraca</taxon>
        <taxon>Eucarida</taxon>
        <taxon>Decapoda</taxon>
        <taxon>Pleocyemata</taxon>
        <taxon>Brachyura</taxon>
        <taxon>Eubrachyura</taxon>
        <taxon>Portunoidea</taxon>
        <taxon>Portunidae</taxon>
        <taxon>Portuninae</taxon>
        <taxon>Portunus</taxon>
    </lineage>
</organism>
<evidence type="ECO:0000256" key="1">
    <source>
        <dbReference type="SAM" id="MobiDB-lite"/>
    </source>
</evidence>
<proteinExistence type="predicted"/>
<comment type="caution">
    <text evidence="2">The sequence shown here is derived from an EMBL/GenBank/DDBJ whole genome shotgun (WGS) entry which is preliminary data.</text>
</comment>
<evidence type="ECO:0000313" key="2">
    <source>
        <dbReference type="EMBL" id="MPC80270.1"/>
    </source>
</evidence>
<dbReference type="Proteomes" id="UP000324222">
    <property type="component" value="Unassembled WGS sequence"/>
</dbReference>
<reference evidence="2 3" key="1">
    <citation type="submission" date="2019-05" db="EMBL/GenBank/DDBJ databases">
        <title>Another draft genome of Portunus trituberculatus and its Hox gene families provides insights of decapod evolution.</title>
        <authorList>
            <person name="Jeong J.-H."/>
            <person name="Song I."/>
            <person name="Kim S."/>
            <person name="Choi T."/>
            <person name="Kim D."/>
            <person name="Ryu S."/>
            <person name="Kim W."/>
        </authorList>
    </citation>
    <scope>NUCLEOTIDE SEQUENCE [LARGE SCALE GENOMIC DNA]</scope>
    <source>
        <tissue evidence="2">Muscle</tissue>
    </source>
</reference>
<keyword evidence="3" id="KW-1185">Reference proteome</keyword>
<protein>
    <submittedName>
        <fullName evidence="2">Uncharacterized protein</fullName>
    </submittedName>
</protein>
<dbReference type="OrthoDB" id="432483at2759"/>
<gene>
    <name evidence="2" type="ORF">E2C01_074844</name>
</gene>
<dbReference type="AlphaFoldDB" id="A0A5B7I6W8"/>
<name>A0A5B7I6W8_PORTR</name>
<feature type="region of interest" description="Disordered" evidence="1">
    <location>
        <begin position="154"/>
        <end position="204"/>
    </location>
</feature>
<feature type="compositionally biased region" description="Gly residues" evidence="1">
    <location>
        <begin position="156"/>
        <end position="170"/>
    </location>
</feature>
<feature type="region of interest" description="Disordered" evidence="1">
    <location>
        <begin position="1"/>
        <end position="28"/>
    </location>
</feature>
<accession>A0A5B7I6W8</accession>
<evidence type="ECO:0000313" key="3">
    <source>
        <dbReference type="Proteomes" id="UP000324222"/>
    </source>
</evidence>
<feature type="compositionally biased region" description="Low complexity" evidence="1">
    <location>
        <begin position="64"/>
        <end position="82"/>
    </location>
</feature>
<sequence length="226" mass="25243">MFVYTEQEEEGEGEEEEEEEEEDDEDFRNDVLRLFIRMDQFSRQMQHLEMRVTSDIGHILSILQQQQQQSSVSPSQMDSDQSPENRRGGGNGSRGGNGREGKVFRRTASLHDDTPKHSRHHYRSLEITRPQVEDLLGHSSDSSTHQGLDFREVSGALGGLSGPGRGGVGGTTRQCPSMPLTPDLDSDSLRPSPPRSQSQPSDLTQVKCSEVFDEMAVIFNALLISR</sequence>